<evidence type="ECO:0000256" key="1">
    <source>
        <dbReference type="ARBA" id="ARBA00001255"/>
    </source>
</evidence>
<dbReference type="InterPro" id="IPR002252">
    <property type="entry name" value="Glyco_hydro_36"/>
</dbReference>
<dbReference type="PRINTS" id="PR00743">
    <property type="entry name" value="GLHYDRLASE36"/>
</dbReference>
<dbReference type="InterPro" id="IPR050985">
    <property type="entry name" value="Alpha-glycosidase_related"/>
</dbReference>
<protein>
    <recommendedName>
        <fullName evidence="2">alpha-galactosidase</fullName>
        <ecNumber evidence="2">3.2.1.22</ecNumber>
    </recommendedName>
</protein>
<keyword evidence="8" id="KW-1185">Reference proteome</keyword>
<evidence type="ECO:0000256" key="2">
    <source>
        <dbReference type="ARBA" id="ARBA00012755"/>
    </source>
</evidence>
<dbReference type="InterPro" id="IPR017853">
    <property type="entry name" value="GH"/>
</dbReference>
<dbReference type="Gene3D" id="3.20.20.70">
    <property type="entry name" value="Aldolase class I"/>
    <property type="match status" value="1"/>
</dbReference>
<proteinExistence type="predicted"/>
<dbReference type="InterPro" id="IPR031704">
    <property type="entry name" value="Glyco_hydro_36_N"/>
</dbReference>
<evidence type="ECO:0000313" key="8">
    <source>
        <dbReference type="Proteomes" id="UP001596378"/>
    </source>
</evidence>
<accession>A0ABW2FPW1</accession>
<dbReference type="InterPro" id="IPR031705">
    <property type="entry name" value="Glyco_hydro_36_C"/>
</dbReference>
<dbReference type="EC" id="3.2.1.22" evidence="2"/>
<feature type="domain" description="Glycosyl hydrolase family 36 N-terminal" evidence="6">
    <location>
        <begin position="46"/>
        <end position="190"/>
    </location>
</feature>
<comment type="caution">
    <text evidence="7">The sequence shown here is derived from an EMBL/GenBank/DDBJ whole genome shotgun (WGS) entry which is preliminary data.</text>
</comment>
<evidence type="ECO:0000256" key="4">
    <source>
        <dbReference type="ARBA" id="ARBA00023295"/>
    </source>
</evidence>
<dbReference type="CDD" id="cd14791">
    <property type="entry name" value="GH36"/>
    <property type="match status" value="1"/>
</dbReference>
<dbReference type="InterPro" id="IPR013780">
    <property type="entry name" value="Glyco_hydro_b"/>
</dbReference>
<dbReference type="Pfam" id="PF02065">
    <property type="entry name" value="Melibiase"/>
    <property type="match status" value="1"/>
</dbReference>
<keyword evidence="3 7" id="KW-0378">Hydrolase</keyword>
<organism evidence="7 8">
    <name type="scientific">Cohnella cellulosilytica</name>
    <dbReference type="NCBI Taxonomy" id="986710"/>
    <lineage>
        <taxon>Bacteria</taxon>
        <taxon>Bacillati</taxon>
        <taxon>Bacillota</taxon>
        <taxon>Bacilli</taxon>
        <taxon>Bacillales</taxon>
        <taxon>Paenibacillaceae</taxon>
        <taxon>Cohnella</taxon>
    </lineage>
</organism>
<reference evidence="8" key="1">
    <citation type="journal article" date="2019" name="Int. J. Syst. Evol. Microbiol.">
        <title>The Global Catalogue of Microorganisms (GCM) 10K type strain sequencing project: providing services to taxonomists for standard genome sequencing and annotation.</title>
        <authorList>
            <consortium name="The Broad Institute Genomics Platform"/>
            <consortium name="The Broad Institute Genome Sequencing Center for Infectious Disease"/>
            <person name="Wu L."/>
            <person name="Ma J."/>
        </authorList>
    </citation>
    <scope>NUCLEOTIDE SEQUENCE [LARGE SCALE GENOMIC DNA]</scope>
    <source>
        <strain evidence="8">KCTC 12907</strain>
    </source>
</reference>
<dbReference type="InterPro" id="IPR038417">
    <property type="entry name" value="Alpga-gal_N_sf"/>
</dbReference>
<dbReference type="Gene3D" id="2.70.98.60">
    <property type="entry name" value="alpha-galactosidase from lactobacil brevis"/>
    <property type="match status" value="1"/>
</dbReference>
<dbReference type="Pfam" id="PF16875">
    <property type="entry name" value="Glyco_hydro_36N"/>
    <property type="match status" value="1"/>
</dbReference>
<dbReference type="InterPro" id="IPR013785">
    <property type="entry name" value="Aldolase_TIM"/>
</dbReference>
<evidence type="ECO:0000259" key="5">
    <source>
        <dbReference type="Pfam" id="PF16874"/>
    </source>
</evidence>
<keyword evidence="4 7" id="KW-0326">Glycosidase</keyword>
<evidence type="ECO:0000259" key="6">
    <source>
        <dbReference type="Pfam" id="PF16875"/>
    </source>
</evidence>
<dbReference type="Gene3D" id="2.60.40.1180">
    <property type="entry name" value="Golgi alpha-mannosidase II"/>
    <property type="match status" value="1"/>
</dbReference>
<dbReference type="PANTHER" id="PTHR43053:SF3">
    <property type="entry name" value="ALPHA-GALACTOSIDASE C-RELATED"/>
    <property type="match status" value="1"/>
</dbReference>
<gene>
    <name evidence="7" type="ORF">ACFQMJ_31110</name>
</gene>
<evidence type="ECO:0000313" key="7">
    <source>
        <dbReference type="EMBL" id="MFC7153010.1"/>
    </source>
</evidence>
<comment type="catalytic activity">
    <reaction evidence="1">
        <text>Hydrolysis of terminal, non-reducing alpha-D-galactose residues in alpha-D-galactosides, including galactose oligosaccharides, galactomannans and galactolipids.</text>
        <dbReference type="EC" id="3.2.1.22"/>
    </reaction>
</comment>
<name>A0ABW2FPW1_9BACL</name>
<dbReference type="Pfam" id="PF16874">
    <property type="entry name" value="Glyco_hydro_36C"/>
    <property type="match status" value="1"/>
</dbReference>
<dbReference type="EMBL" id="JBHTAI010000028">
    <property type="protein sequence ID" value="MFC7153010.1"/>
    <property type="molecule type" value="Genomic_DNA"/>
</dbReference>
<dbReference type="SUPFAM" id="SSF51445">
    <property type="entry name" value="(Trans)glycosidases"/>
    <property type="match status" value="1"/>
</dbReference>
<feature type="domain" description="Glycosyl hydrolase family 36 C-terminal" evidence="5">
    <location>
        <begin position="571"/>
        <end position="643"/>
    </location>
</feature>
<evidence type="ECO:0000256" key="3">
    <source>
        <dbReference type="ARBA" id="ARBA00022801"/>
    </source>
</evidence>
<dbReference type="Proteomes" id="UP001596378">
    <property type="component" value="Unassembled WGS sequence"/>
</dbReference>
<dbReference type="RefSeq" id="WP_378054601.1">
    <property type="nucleotide sequence ID" value="NZ_JBHMDN010000081.1"/>
</dbReference>
<dbReference type="PANTHER" id="PTHR43053">
    <property type="entry name" value="GLYCOSIDASE FAMILY 31"/>
    <property type="match status" value="1"/>
</dbReference>
<sequence>MVTAIDIGFALRVDGVLRGPDEAGMKRTGSRLTEEGGRVVDAAFFVDGESGVRVERTTVRYEGTNLAEQWLKVSNEGAGDVRIEAVDSIALPLPVRDYETMHYTGGWGLEFEAVLSALPPRGQPFRLETRKGRSSADVHPWVALFDRASGRIVSASVMWSGNWALELTPDGEDGMKLTGGLNAWEFHKTLRPGETMESPHVVVVETDTGDLNDISAQYARVGRKFWYPRNELSASLPVEWNHWWSYEDKRINEETFLANADRAAEMGFDVCTLDAGWFGPAEEEAHWYDFRGDWDRVNELRFPRGLRVLSDACHRRGLKFGLWCEIEALGQRAELGRRRPDFPALRDGEPLGYVCLANPEAERWAYETLDRLIAEYGCDWIKLDYNLDPGAGCNRTDHGHGSGDGLFGHIEAYYRVLERIRAKHPHVLLESCSSGGLRIDLGLMKRTHTTFLSDPDWPEHDLQLFWGASTMLAPDVCLHWGYCEWLGEHRYQKFDPRDPELTREKLDYYTRISMLGGFGFSQKLPELPEAVAERFARHIRTYRELVSGFVREADLFRLTDQPKRFGRGERWAAFQYAKPDGKEHLLFVFRLHGMQGGASRSITLRSLDPAALYSLTSVDEGRELAVRTGAELMEEGLMFRLGEEESELVLVRKKEGETG</sequence>
<dbReference type="GO" id="GO:0004557">
    <property type="term" value="F:alpha-galactosidase activity"/>
    <property type="evidence" value="ECO:0007669"/>
    <property type="project" value="UniProtKB-EC"/>
</dbReference>